<evidence type="ECO:0000256" key="11">
    <source>
        <dbReference type="ARBA" id="ARBA00023253"/>
    </source>
</evidence>
<keyword evidence="4 15" id="KW-0328">Glycosyltransferase</keyword>
<evidence type="ECO:0000256" key="8">
    <source>
        <dbReference type="ARBA" id="ARBA00022989"/>
    </source>
</evidence>
<evidence type="ECO:0000313" key="16">
    <source>
        <dbReference type="Proteomes" id="UP000036987"/>
    </source>
</evidence>
<name>A0A0K9PB43_ZOSMR</name>
<evidence type="ECO:0000256" key="14">
    <source>
        <dbReference type="SAM" id="Phobius"/>
    </source>
</evidence>
<dbReference type="OMA" id="NMSYHDR"/>
<dbReference type="InterPro" id="IPR024709">
    <property type="entry name" value="FucosylTrfase_pln"/>
</dbReference>
<evidence type="ECO:0000256" key="3">
    <source>
        <dbReference type="ARBA" id="ARBA00007737"/>
    </source>
</evidence>
<evidence type="ECO:0000313" key="15">
    <source>
        <dbReference type="EMBL" id="KMZ65410.1"/>
    </source>
</evidence>
<evidence type="ECO:0000256" key="9">
    <source>
        <dbReference type="ARBA" id="ARBA00023136"/>
    </source>
</evidence>
<dbReference type="PIRSF" id="PIRSF009360">
    <property type="entry name" value="UCP009360"/>
    <property type="match status" value="1"/>
</dbReference>
<feature type="transmembrane region" description="Helical" evidence="14">
    <location>
        <begin position="52"/>
        <end position="78"/>
    </location>
</feature>
<dbReference type="PANTHER" id="PTHR31741">
    <property type="entry name" value="OS02G0726500 PROTEIN-RELATED"/>
    <property type="match status" value="1"/>
</dbReference>
<evidence type="ECO:0000256" key="2">
    <source>
        <dbReference type="ARBA" id="ARBA00004881"/>
    </source>
</evidence>
<keyword evidence="16" id="KW-1185">Reference proteome</keyword>
<dbReference type="Proteomes" id="UP000036987">
    <property type="component" value="Unassembled WGS sequence"/>
</dbReference>
<dbReference type="EMBL" id="LFYR01001035">
    <property type="protein sequence ID" value="KMZ65410.1"/>
    <property type="molecule type" value="Genomic_DNA"/>
</dbReference>
<evidence type="ECO:0000256" key="5">
    <source>
        <dbReference type="ARBA" id="ARBA00022679"/>
    </source>
</evidence>
<comment type="similarity">
    <text evidence="3">Belongs to the glycosyltransferase GT106 family.</text>
</comment>
<sequence length="550" mass="61450">MVNPKKKRLSYITVPTQHIQSLSSSPLHNLLISSSTSPKKQHAVNPPRTTRLFIFFSPTWFLICLFLCALLGTIKIGFHLPYSTLPCSSSSSFSPSSPYSFPTPTSLAPSPPVMGSENDFWRQPDGMGYRPCLKFSKAYRSKTEDGLGRKYLIVVVSGGMNQQRNQIVDAVVIARILGAALVVPVLQVNVVWGDESEFPDIFDVDHFKAVLADDVRVVSSLPSTHIRTRPVVEKRTPLHVTARWIRSRYLRRLTREGVLLLRGLDSLLAKKLSPDLQKLRCKVAFHALRFASPIMEMGNRLAARMRSKGGPYLSLHLRMEKDVWVRTGCLPGLSSGYDKIIREERKNRPELLTGRYKMDFHVRKLAGLCPLTVVEVTRLLKALGAPRNASIFWAGGEPFGGTTALSPIIKEFPNFYSKESIASKDELGPFLNKASMLAAIDYIVAENSDVFLPSHGGNMGRALQGNRAYAGHRKFITPNKRQMISYFMNSTISETEFNRVIKELHEGSLGGPDVKLMDGKMLRDVTAFPAPECMCNKTIKNDSFRFDSNS</sequence>
<dbReference type="OrthoDB" id="2016498at2759"/>
<dbReference type="AlphaFoldDB" id="A0A0K9PB43"/>
<keyword evidence="5 15" id="KW-0808">Transferase</keyword>
<proteinExistence type="inferred from homology"/>
<reference evidence="16" key="1">
    <citation type="journal article" date="2016" name="Nature">
        <title>The genome of the seagrass Zostera marina reveals angiosperm adaptation to the sea.</title>
        <authorList>
            <person name="Olsen J.L."/>
            <person name="Rouze P."/>
            <person name="Verhelst B."/>
            <person name="Lin Y.-C."/>
            <person name="Bayer T."/>
            <person name="Collen J."/>
            <person name="Dattolo E."/>
            <person name="De Paoli E."/>
            <person name="Dittami S."/>
            <person name="Maumus F."/>
            <person name="Michel G."/>
            <person name="Kersting A."/>
            <person name="Lauritano C."/>
            <person name="Lohaus R."/>
            <person name="Toepel M."/>
            <person name="Tonon T."/>
            <person name="Vanneste K."/>
            <person name="Amirebrahimi M."/>
            <person name="Brakel J."/>
            <person name="Bostroem C."/>
            <person name="Chovatia M."/>
            <person name="Grimwood J."/>
            <person name="Jenkins J.W."/>
            <person name="Jueterbock A."/>
            <person name="Mraz A."/>
            <person name="Stam W.T."/>
            <person name="Tice H."/>
            <person name="Bornberg-Bauer E."/>
            <person name="Green P.J."/>
            <person name="Pearson G.A."/>
            <person name="Procaccini G."/>
            <person name="Duarte C.M."/>
            <person name="Schmutz J."/>
            <person name="Reusch T.B.H."/>
            <person name="Van de Peer Y."/>
        </authorList>
    </citation>
    <scope>NUCLEOTIDE SEQUENCE [LARGE SCALE GENOMIC DNA]</scope>
    <source>
        <strain evidence="16">cv. Finnish</strain>
    </source>
</reference>
<dbReference type="Pfam" id="PF10250">
    <property type="entry name" value="O-FucT"/>
    <property type="match status" value="1"/>
</dbReference>
<protein>
    <recommendedName>
        <fullName evidence="13">O-fucosyltransferase family protein</fullName>
    </recommendedName>
</protein>
<evidence type="ECO:0000256" key="1">
    <source>
        <dbReference type="ARBA" id="ARBA00004606"/>
    </source>
</evidence>
<accession>A0A0K9PB43</accession>
<dbReference type="GO" id="GO:0016020">
    <property type="term" value="C:membrane"/>
    <property type="evidence" value="ECO:0007669"/>
    <property type="project" value="UniProtKB-SubCell"/>
</dbReference>
<comment type="caution">
    <text evidence="15">The sequence shown here is derived from an EMBL/GenBank/DDBJ whole genome shotgun (WGS) entry which is preliminary data.</text>
</comment>
<dbReference type="CDD" id="cd11299">
    <property type="entry name" value="O-FucT_plant"/>
    <property type="match status" value="1"/>
</dbReference>
<keyword evidence="10" id="KW-0325">Glycoprotein</keyword>
<evidence type="ECO:0000256" key="12">
    <source>
        <dbReference type="ARBA" id="ARBA00023277"/>
    </source>
</evidence>
<comment type="pathway">
    <text evidence="2">Glycan metabolism.</text>
</comment>
<evidence type="ECO:0000256" key="13">
    <source>
        <dbReference type="ARBA" id="ARBA00030350"/>
    </source>
</evidence>
<keyword evidence="11" id="KW-0294">Fucose metabolism</keyword>
<keyword evidence="12" id="KW-0119">Carbohydrate metabolism</keyword>
<gene>
    <name evidence="15" type="ORF">ZOSMA_320G00090</name>
</gene>
<evidence type="ECO:0000256" key="6">
    <source>
        <dbReference type="ARBA" id="ARBA00022692"/>
    </source>
</evidence>
<evidence type="ECO:0000256" key="10">
    <source>
        <dbReference type="ARBA" id="ARBA00023180"/>
    </source>
</evidence>
<evidence type="ECO:0000256" key="4">
    <source>
        <dbReference type="ARBA" id="ARBA00022676"/>
    </source>
</evidence>
<organism evidence="15 16">
    <name type="scientific">Zostera marina</name>
    <name type="common">Eelgrass</name>
    <dbReference type="NCBI Taxonomy" id="29655"/>
    <lineage>
        <taxon>Eukaryota</taxon>
        <taxon>Viridiplantae</taxon>
        <taxon>Streptophyta</taxon>
        <taxon>Embryophyta</taxon>
        <taxon>Tracheophyta</taxon>
        <taxon>Spermatophyta</taxon>
        <taxon>Magnoliopsida</taxon>
        <taxon>Liliopsida</taxon>
        <taxon>Zosteraceae</taxon>
        <taxon>Zostera</taxon>
    </lineage>
</organism>
<keyword evidence="9 14" id="KW-0472">Membrane</keyword>
<keyword evidence="7" id="KW-0735">Signal-anchor</keyword>
<dbReference type="InterPro" id="IPR019378">
    <property type="entry name" value="GDP-Fuc_O-FucTrfase"/>
</dbReference>
<dbReference type="PANTHER" id="PTHR31741:SF66">
    <property type="entry name" value="O-FUCOSYLTRANSFERASE 20"/>
    <property type="match status" value="1"/>
</dbReference>
<keyword evidence="6 14" id="KW-0812">Transmembrane</keyword>
<dbReference type="GO" id="GO:0016757">
    <property type="term" value="F:glycosyltransferase activity"/>
    <property type="evidence" value="ECO:0007669"/>
    <property type="project" value="UniProtKB-KW"/>
</dbReference>
<dbReference type="GO" id="GO:0005737">
    <property type="term" value="C:cytoplasm"/>
    <property type="evidence" value="ECO:0000318"/>
    <property type="project" value="GO_Central"/>
</dbReference>
<dbReference type="GO" id="GO:0006004">
    <property type="term" value="P:fucose metabolic process"/>
    <property type="evidence" value="ECO:0007669"/>
    <property type="project" value="UniProtKB-KW"/>
</dbReference>
<evidence type="ECO:0000256" key="7">
    <source>
        <dbReference type="ARBA" id="ARBA00022968"/>
    </source>
</evidence>
<keyword evidence="8 14" id="KW-1133">Transmembrane helix</keyword>
<comment type="subcellular location">
    <subcellularLocation>
        <location evidence="1">Membrane</location>
        <topology evidence="1">Single-pass type II membrane protein</topology>
    </subcellularLocation>
</comment>